<evidence type="ECO:0000313" key="2">
    <source>
        <dbReference type="EnsemblPlants" id="AET3Gv21200600.1"/>
    </source>
</evidence>
<proteinExistence type="predicted"/>
<evidence type="ECO:0000313" key="3">
    <source>
        <dbReference type="Proteomes" id="UP000015105"/>
    </source>
</evidence>
<reference evidence="3" key="2">
    <citation type="journal article" date="2017" name="Nat. Plants">
        <title>The Aegilops tauschii genome reveals multiple impacts of transposons.</title>
        <authorList>
            <person name="Zhao G."/>
            <person name="Zou C."/>
            <person name="Li K."/>
            <person name="Wang K."/>
            <person name="Li T."/>
            <person name="Gao L."/>
            <person name="Zhang X."/>
            <person name="Wang H."/>
            <person name="Yang Z."/>
            <person name="Liu X."/>
            <person name="Jiang W."/>
            <person name="Mao L."/>
            <person name="Kong X."/>
            <person name="Jiao Y."/>
            <person name="Jia J."/>
        </authorList>
    </citation>
    <scope>NUCLEOTIDE SEQUENCE [LARGE SCALE GENOMIC DNA]</scope>
    <source>
        <strain evidence="3">cv. AL8/78</strain>
    </source>
</reference>
<protein>
    <submittedName>
        <fullName evidence="2">Uncharacterized protein</fullName>
    </submittedName>
</protein>
<organism evidence="2 3">
    <name type="scientific">Aegilops tauschii subsp. strangulata</name>
    <name type="common">Goatgrass</name>
    <dbReference type="NCBI Taxonomy" id="200361"/>
    <lineage>
        <taxon>Eukaryota</taxon>
        <taxon>Viridiplantae</taxon>
        <taxon>Streptophyta</taxon>
        <taxon>Embryophyta</taxon>
        <taxon>Tracheophyta</taxon>
        <taxon>Spermatophyta</taxon>
        <taxon>Magnoliopsida</taxon>
        <taxon>Liliopsida</taxon>
        <taxon>Poales</taxon>
        <taxon>Poaceae</taxon>
        <taxon>BOP clade</taxon>
        <taxon>Pooideae</taxon>
        <taxon>Triticodae</taxon>
        <taxon>Triticeae</taxon>
        <taxon>Triticinae</taxon>
        <taxon>Aegilops</taxon>
    </lineage>
</organism>
<dbReference type="Proteomes" id="UP000015105">
    <property type="component" value="Chromosome 3D"/>
</dbReference>
<sequence length="178" mass="19108">ASPSFPSIQFVPARFPGCAMDPKALAAKEEEELVEQLCSDLTCACAHPHPPPTDGAAAIVPSNPSYPAPAVVNLSPTGFLATLRQAAVDASSVVGEFTRARLLSFSRAFARGWGPAGPGRYERRSVNELVDDRIFPDLNLPAEDDPEEQMRRRKRNVSSSNLDGAIPGPSKRKRSLSP</sequence>
<dbReference type="EnsemblPlants" id="AET3Gv21200600.1">
    <property type="protein sequence ID" value="AET3Gv21200600.1"/>
    <property type="gene ID" value="AET3Gv21200600"/>
</dbReference>
<reference evidence="2" key="3">
    <citation type="journal article" date="2017" name="Nature">
        <title>Genome sequence of the progenitor of the wheat D genome Aegilops tauschii.</title>
        <authorList>
            <person name="Luo M.C."/>
            <person name="Gu Y.Q."/>
            <person name="Puiu D."/>
            <person name="Wang H."/>
            <person name="Twardziok S.O."/>
            <person name="Deal K.R."/>
            <person name="Huo N."/>
            <person name="Zhu T."/>
            <person name="Wang L."/>
            <person name="Wang Y."/>
            <person name="McGuire P.E."/>
            <person name="Liu S."/>
            <person name="Long H."/>
            <person name="Ramasamy R.K."/>
            <person name="Rodriguez J.C."/>
            <person name="Van S.L."/>
            <person name="Yuan L."/>
            <person name="Wang Z."/>
            <person name="Xia Z."/>
            <person name="Xiao L."/>
            <person name="Anderson O.D."/>
            <person name="Ouyang S."/>
            <person name="Liang Y."/>
            <person name="Zimin A.V."/>
            <person name="Pertea G."/>
            <person name="Qi P."/>
            <person name="Bennetzen J.L."/>
            <person name="Dai X."/>
            <person name="Dawson M.W."/>
            <person name="Muller H.G."/>
            <person name="Kugler K."/>
            <person name="Rivarola-Duarte L."/>
            <person name="Spannagl M."/>
            <person name="Mayer K.F.X."/>
            <person name="Lu F.H."/>
            <person name="Bevan M.W."/>
            <person name="Leroy P."/>
            <person name="Li P."/>
            <person name="You F.M."/>
            <person name="Sun Q."/>
            <person name="Liu Z."/>
            <person name="Lyons E."/>
            <person name="Wicker T."/>
            <person name="Salzberg S.L."/>
            <person name="Devos K.M."/>
            <person name="Dvorak J."/>
        </authorList>
    </citation>
    <scope>NUCLEOTIDE SEQUENCE [LARGE SCALE GENOMIC DNA]</scope>
    <source>
        <strain evidence="2">cv. AL8/78</strain>
    </source>
</reference>
<evidence type="ECO:0000256" key="1">
    <source>
        <dbReference type="SAM" id="MobiDB-lite"/>
    </source>
</evidence>
<reference evidence="2" key="5">
    <citation type="journal article" date="2021" name="G3 (Bethesda)">
        <title>Aegilops tauschii genome assembly Aet v5.0 features greater sequence contiguity and improved annotation.</title>
        <authorList>
            <person name="Wang L."/>
            <person name="Zhu T."/>
            <person name="Rodriguez J.C."/>
            <person name="Deal K.R."/>
            <person name="Dubcovsky J."/>
            <person name="McGuire P.E."/>
            <person name="Lux T."/>
            <person name="Spannagl M."/>
            <person name="Mayer K.F.X."/>
            <person name="Baldrich P."/>
            <person name="Meyers B.C."/>
            <person name="Huo N."/>
            <person name="Gu Y.Q."/>
            <person name="Zhou H."/>
            <person name="Devos K.M."/>
            <person name="Bennetzen J.L."/>
            <person name="Unver T."/>
            <person name="Budak H."/>
            <person name="Gulick P.J."/>
            <person name="Galiba G."/>
            <person name="Kalapos B."/>
            <person name="Nelson D.R."/>
            <person name="Li P."/>
            <person name="You F.M."/>
            <person name="Luo M.C."/>
            <person name="Dvorak J."/>
        </authorList>
    </citation>
    <scope>NUCLEOTIDE SEQUENCE [LARGE SCALE GENOMIC DNA]</scope>
    <source>
        <strain evidence="2">cv. AL8/78</strain>
    </source>
</reference>
<name>A0A453GT65_AEGTS</name>
<reference evidence="3" key="1">
    <citation type="journal article" date="2014" name="Science">
        <title>Ancient hybridizations among the ancestral genomes of bread wheat.</title>
        <authorList>
            <consortium name="International Wheat Genome Sequencing Consortium,"/>
            <person name="Marcussen T."/>
            <person name="Sandve S.R."/>
            <person name="Heier L."/>
            <person name="Spannagl M."/>
            <person name="Pfeifer M."/>
            <person name="Jakobsen K.S."/>
            <person name="Wulff B.B."/>
            <person name="Steuernagel B."/>
            <person name="Mayer K.F."/>
            <person name="Olsen O.A."/>
        </authorList>
    </citation>
    <scope>NUCLEOTIDE SEQUENCE [LARGE SCALE GENOMIC DNA]</scope>
    <source>
        <strain evidence="3">cv. AL8/78</strain>
    </source>
</reference>
<dbReference type="AlphaFoldDB" id="A0A453GT65"/>
<dbReference type="Gramene" id="AET3Gv21200600.1">
    <property type="protein sequence ID" value="AET3Gv21200600.1"/>
    <property type="gene ID" value="AET3Gv21200600"/>
</dbReference>
<keyword evidence="3" id="KW-1185">Reference proteome</keyword>
<accession>A0A453GT65</accession>
<dbReference type="STRING" id="200361.A0A453GT65"/>
<reference evidence="2" key="4">
    <citation type="submission" date="2019-03" db="UniProtKB">
        <authorList>
            <consortium name="EnsemblPlants"/>
        </authorList>
    </citation>
    <scope>IDENTIFICATION</scope>
</reference>
<feature type="region of interest" description="Disordered" evidence="1">
    <location>
        <begin position="134"/>
        <end position="178"/>
    </location>
</feature>